<proteinExistence type="predicted"/>
<dbReference type="CDD" id="cd09873">
    <property type="entry name" value="PIN_Pae0151-like"/>
    <property type="match status" value="1"/>
</dbReference>
<dbReference type="InterPro" id="IPR044153">
    <property type="entry name" value="PIN_Pae0151-like"/>
</dbReference>
<reference evidence="3" key="1">
    <citation type="submission" date="2022-03" db="EMBL/GenBank/DDBJ databases">
        <authorList>
            <person name="Woo C.Y."/>
        </authorList>
    </citation>
    <scope>NUCLEOTIDE SEQUENCE</scope>
    <source>
        <strain evidence="3">CYS-02</strain>
    </source>
</reference>
<evidence type="ECO:0000256" key="1">
    <source>
        <dbReference type="ARBA" id="ARBA00022842"/>
    </source>
</evidence>
<dbReference type="Gene3D" id="3.40.50.1010">
    <property type="entry name" value="5'-nuclease"/>
    <property type="match status" value="1"/>
</dbReference>
<dbReference type="SUPFAM" id="SSF88723">
    <property type="entry name" value="PIN domain-like"/>
    <property type="match status" value="1"/>
</dbReference>
<accession>A0A9X2AMD3</accession>
<dbReference type="AlphaFoldDB" id="A0A9X2AMD3"/>
<sequence length="140" mass="15877">MKPIVLDASAAAAWCIPDEQHDTADFHYAQARSRDGIYHAPTLWLWDVGNVMAMAYRRNRLPRAHYERGLEIISMAMVEIDMPPNLHRRSQVLRLAEAHALTYYDASYLELVVRLNGTLLSRDRALAAAAQACSISCIYF</sequence>
<dbReference type="PANTHER" id="PTHR35901:SF1">
    <property type="entry name" value="EXONUCLEASE VAPC9"/>
    <property type="match status" value="1"/>
</dbReference>
<dbReference type="RefSeq" id="WP_243305817.1">
    <property type="nucleotide sequence ID" value="NZ_JALGBI010000001.1"/>
</dbReference>
<dbReference type="InterPro" id="IPR051619">
    <property type="entry name" value="TypeII_TA_RNase_PINc/VapC"/>
</dbReference>
<keyword evidence="4" id="KW-1185">Reference proteome</keyword>
<name>A0A9X2AMD3_9BURK</name>
<dbReference type="InterPro" id="IPR029060">
    <property type="entry name" value="PIN-like_dom_sf"/>
</dbReference>
<dbReference type="EMBL" id="JALGBI010000001">
    <property type="protein sequence ID" value="MCJ0763219.1"/>
    <property type="molecule type" value="Genomic_DNA"/>
</dbReference>
<dbReference type="InterPro" id="IPR002716">
    <property type="entry name" value="PIN_dom"/>
</dbReference>
<gene>
    <name evidence="3" type="ORF">MMF98_08360</name>
</gene>
<keyword evidence="1" id="KW-0460">Magnesium</keyword>
<evidence type="ECO:0000313" key="3">
    <source>
        <dbReference type="EMBL" id="MCJ0763219.1"/>
    </source>
</evidence>
<evidence type="ECO:0000259" key="2">
    <source>
        <dbReference type="Pfam" id="PF01850"/>
    </source>
</evidence>
<dbReference type="Pfam" id="PF01850">
    <property type="entry name" value="PIN"/>
    <property type="match status" value="1"/>
</dbReference>
<dbReference type="PANTHER" id="PTHR35901">
    <property type="entry name" value="RIBONUCLEASE VAPC3"/>
    <property type="match status" value="1"/>
</dbReference>
<protein>
    <submittedName>
        <fullName evidence="3">Type II toxin-antitoxin system VapC family toxin</fullName>
    </submittedName>
</protein>
<feature type="domain" description="PIN" evidence="2">
    <location>
        <begin position="4"/>
        <end position="130"/>
    </location>
</feature>
<organism evidence="3 4">
    <name type="scientific">Variovorax terrae</name>
    <dbReference type="NCBI Taxonomy" id="2923278"/>
    <lineage>
        <taxon>Bacteria</taxon>
        <taxon>Pseudomonadati</taxon>
        <taxon>Pseudomonadota</taxon>
        <taxon>Betaproteobacteria</taxon>
        <taxon>Burkholderiales</taxon>
        <taxon>Comamonadaceae</taxon>
        <taxon>Variovorax</taxon>
    </lineage>
</organism>
<evidence type="ECO:0000313" key="4">
    <source>
        <dbReference type="Proteomes" id="UP001139447"/>
    </source>
</evidence>
<comment type="caution">
    <text evidence="3">The sequence shown here is derived from an EMBL/GenBank/DDBJ whole genome shotgun (WGS) entry which is preliminary data.</text>
</comment>
<dbReference type="Proteomes" id="UP001139447">
    <property type="component" value="Unassembled WGS sequence"/>
</dbReference>